<dbReference type="AlphaFoldDB" id="A0A518CIS1"/>
<feature type="domain" description="SAF" evidence="5">
    <location>
        <begin position="225"/>
        <end position="285"/>
    </location>
</feature>
<dbReference type="InterPro" id="IPR013974">
    <property type="entry name" value="SAF"/>
</dbReference>
<feature type="chain" id="PRO_5021871793" evidence="4">
    <location>
        <begin position="33"/>
        <end position="359"/>
    </location>
</feature>
<dbReference type="CDD" id="cd11614">
    <property type="entry name" value="SAF_CpaB_FlgA_like"/>
    <property type="match status" value="1"/>
</dbReference>
<dbReference type="EMBL" id="CP036281">
    <property type="protein sequence ID" value="QDU79135.1"/>
    <property type="molecule type" value="Genomic_DNA"/>
</dbReference>
<dbReference type="Proteomes" id="UP000317178">
    <property type="component" value="Chromosome"/>
</dbReference>
<evidence type="ECO:0000256" key="4">
    <source>
        <dbReference type="SAM" id="SignalP"/>
    </source>
</evidence>
<sequence precursor="true">MSSSFRDNRNWNGGLLLASTMLCFALTSVTQAATIQFRSQSSVSTDVVTLGDVATVYDLNPQVAVRLQQIVLRPAPPAGVKIRLSVDEIRSRLKASGVNMLAVEMQGSSTIEVMSSAASSPIQQASYTAPNPEANARQLQQAAKALKQAIQQYLKSQKIEAKIEQIELEVSKQDIRLLKFNSAAAYHVQGGQAPWSAPQHLKISLLDDNQAMQTMVVIVTVKSGPTALVPRYQIPRGQALTVDDFEFVPVDRLSVNMLTTYEEIEGKEAVQPLAAGRPVLETQLKPLVLVRRNAMVKVHARVGGVEVNSYFKALKDGSHGDLIQVEPQWKTKTRPTPINVRINGVNEAVVDTGSASASR</sequence>
<gene>
    <name evidence="6" type="ORF">Pla110_08400</name>
</gene>
<accession>A0A518CIS1</accession>
<evidence type="ECO:0000256" key="1">
    <source>
        <dbReference type="ARBA" id="ARBA00004418"/>
    </source>
</evidence>
<evidence type="ECO:0000259" key="5">
    <source>
        <dbReference type="SMART" id="SM00858"/>
    </source>
</evidence>
<dbReference type="InterPro" id="IPR017585">
    <property type="entry name" value="SAF_FlgA"/>
</dbReference>
<dbReference type="OrthoDB" id="247482at2"/>
<dbReference type="KEGG" id="plon:Pla110_08400"/>
<keyword evidence="3" id="KW-0574">Periplasm</keyword>
<evidence type="ECO:0000256" key="3">
    <source>
        <dbReference type="ARBA" id="ARBA00022764"/>
    </source>
</evidence>
<evidence type="ECO:0000256" key="2">
    <source>
        <dbReference type="ARBA" id="ARBA00022729"/>
    </source>
</evidence>
<protein>
    <submittedName>
        <fullName evidence="6">Flagellar basal body P-ring biosynthesis protein FlgA</fullName>
    </submittedName>
</protein>
<dbReference type="RefSeq" id="WP_144993499.1">
    <property type="nucleotide sequence ID" value="NZ_CP036281.1"/>
</dbReference>
<evidence type="ECO:0000313" key="6">
    <source>
        <dbReference type="EMBL" id="QDU79135.1"/>
    </source>
</evidence>
<proteinExistence type="predicted"/>
<name>A0A518CIS1_9PLAN</name>
<keyword evidence="2 4" id="KW-0732">Signal</keyword>
<dbReference type="PANTHER" id="PTHR36307">
    <property type="entry name" value="FLAGELLA BASAL BODY P-RING FORMATION PROTEIN FLGA"/>
    <property type="match status" value="1"/>
</dbReference>
<dbReference type="GO" id="GO:0042597">
    <property type="term" value="C:periplasmic space"/>
    <property type="evidence" value="ECO:0007669"/>
    <property type="project" value="UniProtKB-SubCell"/>
</dbReference>
<dbReference type="GO" id="GO:0044780">
    <property type="term" value="P:bacterial-type flagellum assembly"/>
    <property type="evidence" value="ECO:0007669"/>
    <property type="project" value="InterPro"/>
</dbReference>
<feature type="signal peptide" evidence="4">
    <location>
        <begin position="1"/>
        <end position="32"/>
    </location>
</feature>
<keyword evidence="6" id="KW-0282">Flagellum</keyword>
<keyword evidence="6" id="KW-0969">Cilium</keyword>
<dbReference type="PANTHER" id="PTHR36307:SF1">
    <property type="entry name" value="FLAGELLA BASAL BODY P-RING FORMATION PROTEIN FLGA"/>
    <property type="match status" value="1"/>
</dbReference>
<keyword evidence="7" id="KW-1185">Reference proteome</keyword>
<organism evidence="6 7">
    <name type="scientific">Polystyrenella longa</name>
    <dbReference type="NCBI Taxonomy" id="2528007"/>
    <lineage>
        <taxon>Bacteria</taxon>
        <taxon>Pseudomonadati</taxon>
        <taxon>Planctomycetota</taxon>
        <taxon>Planctomycetia</taxon>
        <taxon>Planctomycetales</taxon>
        <taxon>Planctomycetaceae</taxon>
        <taxon>Polystyrenella</taxon>
    </lineage>
</organism>
<evidence type="ECO:0000313" key="7">
    <source>
        <dbReference type="Proteomes" id="UP000317178"/>
    </source>
</evidence>
<dbReference type="SMART" id="SM00858">
    <property type="entry name" value="SAF"/>
    <property type="match status" value="1"/>
</dbReference>
<dbReference type="Pfam" id="PF13144">
    <property type="entry name" value="ChapFlgA"/>
    <property type="match status" value="1"/>
</dbReference>
<dbReference type="NCBIfam" id="TIGR03170">
    <property type="entry name" value="flgA_cterm"/>
    <property type="match status" value="1"/>
</dbReference>
<reference evidence="6 7" key="1">
    <citation type="submission" date="2019-02" db="EMBL/GenBank/DDBJ databases">
        <title>Deep-cultivation of Planctomycetes and their phenomic and genomic characterization uncovers novel biology.</title>
        <authorList>
            <person name="Wiegand S."/>
            <person name="Jogler M."/>
            <person name="Boedeker C."/>
            <person name="Pinto D."/>
            <person name="Vollmers J."/>
            <person name="Rivas-Marin E."/>
            <person name="Kohn T."/>
            <person name="Peeters S.H."/>
            <person name="Heuer A."/>
            <person name="Rast P."/>
            <person name="Oberbeckmann S."/>
            <person name="Bunk B."/>
            <person name="Jeske O."/>
            <person name="Meyerdierks A."/>
            <person name="Storesund J.E."/>
            <person name="Kallscheuer N."/>
            <person name="Luecker S."/>
            <person name="Lage O.M."/>
            <person name="Pohl T."/>
            <person name="Merkel B.J."/>
            <person name="Hornburger P."/>
            <person name="Mueller R.-W."/>
            <person name="Bruemmer F."/>
            <person name="Labrenz M."/>
            <person name="Spormann A.M."/>
            <person name="Op den Camp H."/>
            <person name="Overmann J."/>
            <person name="Amann R."/>
            <person name="Jetten M.S.M."/>
            <person name="Mascher T."/>
            <person name="Medema M.H."/>
            <person name="Devos D.P."/>
            <person name="Kaster A.-K."/>
            <person name="Ovreas L."/>
            <person name="Rohde M."/>
            <person name="Galperin M.Y."/>
            <person name="Jogler C."/>
        </authorList>
    </citation>
    <scope>NUCLEOTIDE SEQUENCE [LARGE SCALE GENOMIC DNA]</scope>
    <source>
        <strain evidence="6 7">Pla110</strain>
    </source>
</reference>
<comment type="subcellular location">
    <subcellularLocation>
        <location evidence="1">Periplasm</location>
    </subcellularLocation>
</comment>
<keyword evidence="6" id="KW-0966">Cell projection</keyword>
<dbReference type="InterPro" id="IPR039246">
    <property type="entry name" value="Flagellar_FlgA"/>
</dbReference>